<comment type="caution">
    <text evidence="6">The sequence shown here is derived from an EMBL/GenBank/DDBJ whole genome shotgun (WGS) entry which is preliminary data.</text>
</comment>
<dbReference type="PROSITE" id="PS50901">
    <property type="entry name" value="FTSK"/>
    <property type="match status" value="1"/>
</dbReference>
<dbReference type="AlphaFoldDB" id="A0A8J3JJ34"/>
<dbReference type="Proteomes" id="UP000601223">
    <property type="component" value="Unassembled WGS sequence"/>
</dbReference>
<evidence type="ECO:0000256" key="3">
    <source>
        <dbReference type="PROSITE-ProRule" id="PRU00289"/>
    </source>
</evidence>
<dbReference type="GO" id="GO:0005524">
    <property type="term" value="F:ATP binding"/>
    <property type="evidence" value="ECO:0007669"/>
    <property type="project" value="UniProtKB-UniRule"/>
</dbReference>
<proteinExistence type="predicted"/>
<dbReference type="InterPro" id="IPR002543">
    <property type="entry name" value="FtsK_dom"/>
</dbReference>
<reference evidence="6 7" key="1">
    <citation type="submission" date="2021-01" db="EMBL/GenBank/DDBJ databases">
        <title>Whole genome shotgun sequence of Catellatospora bangladeshensis NBRC 107357.</title>
        <authorList>
            <person name="Komaki H."/>
            <person name="Tamura T."/>
        </authorList>
    </citation>
    <scope>NUCLEOTIDE SEQUENCE [LARGE SCALE GENOMIC DNA]</scope>
    <source>
        <strain evidence="6 7">NBRC 107357</strain>
    </source>
</reference>
<evidence type="ECO:0000256" key="1">
    <source>
        <dbReference type="ARBA" id="ARBA00022741"/>
    </source>
</evidence>
<evidence type="ECO:0000313" key="6">
    <source>
        <dbReference type="EMBL" id="GIF81367.1"/>
    </source>
</evidence>
<dbReference type="PANTHER" id="PTHR22683:SF41">
    <property type="entry name" value="DNA TRANSLOCASE FTSK"/>
    <property type="match status" value="1"/>
</dbReference>
<protein>
    <recommendedName>
        <fullName evidence="5">FtsK domain-containing protein</fullName>
    </recommendedName>
</protein>
<name>A0A8J3JJ34_9ACTN</name>
<evidence type="ECO:0000256" key="2">
    <source>
        <dbReference type="ARBA" id="ARBA00022840"/>
    </source>
</evidence>
<evidence type="ECO:0000259" key="5">
    <source>
        <dbReference type="PROSITE" id="PS50901"/>
    </source>
</evidence>
<keyword evidence="2 3" id="KW-0067">ATP-binding</keyword>
<keyword evidence="7" id="KW-1185">Reference proteome</keyword>
<dbReference type="PANTHER" id="PTHR22683">
    <property type="entry name" value="SPORULATION PROTEIN RELATED"/>
    <property type="match status" value="1"/>
</dbReference>
<dbReference type="EMBL" id="BONF01000012">
    <property type="protein sequence ID" value="GIF81367.1"/>
    <property type="molecule type" value="Genomic_DNA"/>
</dbReference>
<organism evidence="6 7">
    <name type="scientific">Catellatospora bangladeshensis</name>
    <dbReference type="NCBI Taxonomy" id="310355"/>
    <lineage>
        <taxon>Bacteria</taxon>
        <taxon>Bacillati</taxon>
        <taxon>Actinomycetota</taxon>
        <taxon>Actinomycetes</taxon>
        <taxon>Micromonosporales</taxon>
        <taxon>Micromonosporaceae</taxon>
        <taxon>Catellatospora</taxon>
    </lineage>
</organism>
<dbReference type="Gene3D" id="3.40.50.300">
    <property type="entry name" value="P-loop containing nucleotide triphosphate hydrolases"/>
    <property type="match status" value="1"/>
</dbReference>
<feature type="region of interest" description="Disordered" evidence="4">
    <location>
        <begin position="630"/>
        <end position="650"/>
    </location>
</feature>
<gene>
    <name evidence="6" type="ORF">Cba03nite_27160</name>
</gene>
<keyword evidence="1 3" id="KW-0547">Nucleotide-binding</keyword>
<sequence length="650" mass="68432">MPGLNARIDQAASLHRHASAVAQAAASALDGYLPPPRTDLAEQQALAERLRDAAARLTPGWLGTPLDSVPAGMALGEQRRPEFVRVGTAAAQEDAAFPAVVPLLGTGHLTFTADSRDPRVAGVLRAILLRLLATAPSGTLVVRAVDAVGGALFAPFGALADAGLMPPPVMDRAGLQAVLAEAEHWVRPSRPEAQRRPAARPRRRDCTMLLLIAALPSAVEGSDLARITALAQAGPATGLHLIVAGWPPPPLTPDTAQPAAQQPLPMSTQIALRNPYALLGGAPFTVPAQAERRPAAGGGPSPTASWPGLSVPVRLDPDPPAELVQRVCRELAERYVQSGQVHLMDLLPDPDHWWAESSAAGLSTTAGLAGETPISLVFADLTPHWLIGGRAGGGKSAFLANVLYGLCTRYDPDELGLYLLDFKPGRGLARFAPGPDDPAWLPHARVVGLESGREHGLAVLRELDGELTRREELWRELQVSRFVQAREHRQLPRLVCVLDEFPVLLSGADPIAAEALGLLESIGRRGRGCGVHLILVSQTVRGIEALHARRDSLFGQVPVRVALPGGGDALEATNDAAATLPLGCAVVNTAGGLGGPRGATRGHEKTVRFPDPDADAQVLSALRQRLWQARDPDSDPPLVLTTAELGRGPA</sequence>
<dbReference type="RefSeq" id="WP_239125700.1">
    <property type="nucleotide sequence ID" value="NZ_BONF01000012.1"/>
</dbReference>
<dbReference type="InterPro" id="IPR050206">
    <property type="entry name" value="FtsK/SpoIIIE/SftA"/>
</dbReference>
<dbReference type="InterPro" id="IPR027417">
    <property type="entry name" value="P-loop_NTPase"/>
</dbReference>
<evidence type="ECO:0000313" key="7">
    <source>
        <dbReference type="Proteomes" id="UP000601223"/>
    </source>
</evidence>
<dbReference type="SUPFAM" id="SSF52540">
    <property type="entry name" value="P-loop containing nucleoside triphosphate hydrolases"/>
    <property type="match status" value="1"/>
</dbReference>
<evidence type="ECO:0000256" key="4">
    <source>
        <dbReference type="SAM" id="MobiDB-lite"/>
    </source>
</evidence>
<accession>A0A8J3JJ34</accession>
<feature type="binding site" evidence="3">
    <location>
        <begin position="389"/>
        <end position="396"/>
    </location>
    <ligand>
        <name>ATP</name>
        <dbReference type="ChEBI" id="CHEBI:30616"/>
    </ligand>
</feature>
<feature type="domain" description="FtsK" evidence="5">
    <location>
        <begin position="371"/>
        <end position="568"/>
    </location>
</feature>
<dbReference type="GO" id="GO:0003677">
    <property type="term" value="F:DNA binding"/>
    <property type="evidence" value="ECO:0007669"/>
    <property type="project" value="InterPro"/>
</dbReference>
<dbReference type="Pfam" id="PF01580">
    <property type="entry name" value="FtsK_SpoIIIE"/>
    <property type="match status" value="1"/>
</dbReference>